<dbReference type="NCBIfam" id="TIGR01069">
    <property type="entry name" value="mutS2"/>
    <property type="match status" value="1"/>
</dbReference>
<keyword evidence="4" id="KW-0238">DNA-binding</keyword>
<dbReference type="GO" id="GO:0006298">
    <property type="term" value="P:mismatch repair"/>
    <property type="evidence" value="ECO:0007669"/>
    <property type="project" value="InterPro"/>
</dbReference>
<gene>
    <name evidence="7" type="ORF">GTI89_09890</name>
</gene>
<dbReference type="Proteomes" id="UP000439965">
    <property type="component" value="Unassembled WGS sequence"/>
</dbReference>
<evidence type="ECO:0000256" key="4">
    <source>
        <dbReference type="ARBA" id="ARBA00023125"/>
    </source>
</evidence>
<dbReference type="InterPro" id="IPR005747">
    <property type="entry name" value="MutS2"/>
</dbReference>
<dbReference type="Gene3D" id="3.40.50.300">
    <property type="entry name" value="P-loop containing nucleotide triphosphate hydrolases"/>
    <property type="match status" value="1"/>
</dbReference>
<accession>A0A6I4XKG2</accession>
<dbReference type="GO" id="GO:0016887">
    <property type="term" value="F:ATP hydrolysis activity"/>
    <property type="evidence" value="ECO:0007669"/>
    <property type="project" value="InterPro"/>
</dbReference>
<evidence type="ECO:0000313" key="7">
    <source>
        <dbReference type="EMBL" id="MXS26369.1"/>
    </source>
</evidence>
<dbReference type="Gene3D" id="1.10.1420.10">
    <property type="match status" value="2"/>
</dbReference>
<organism evidence="7 8">
    <name type="scientific">Enterococcus gallinarum</name>
    <dbReference type="NCBI Taxonomy" id="1353"/>
    <lineage>
        <taxon>Bacteria</taxon>
        <taxon>Bacillati</taxon>
        <taxon>Bacillota</taxon>
        <taxon>Bacilli</taxon>
        <taxon>Lactobacillales</taxon>
        <taxon>Enterococcaceae</taxon>
        <taxon>Enterococcus</taxon>
    </lineage>
</organism>
<dbReference type="PROSITE" id="PS00486">
    <property type="entry name" value="DNA_MISMATCH_REPAIR_2"/>
    <property type="match status" value="1"/>
</dbReference>
<dbReference type="InterPro" id="IPR000432">
    <property type="entry name" value="DNA_mismatch_repair_MutS_C"/>
</dbReference>
<dbReference type="GO" id="GO:0004519">
    <property type="term" value="F:endonuclease activity"/>
    <property type="evidence" value="ECO:0007669"/>
    <property type="project" value="UniProtKB-KW"/>
</dbReference>
<dbReference type="PIRSF" id="PIRSF005814">
    <property type="entry name" value="MutS_YshD"/>
    <property type="match status" value="1"/>
</dbReference>
<dbReference type="InterPro" id="IPR007696">
    <property type="entry name" value="DNA_mismatch_repair_MutS_core"/>
</dbReference>
<keyword evidence="2 7" id="KW-0378">Hydrolase</keyword>
<comment type="caution">
    <text evidence="7">The sequence shown here is derived from an EMBL/GenBank/DDBJ whole genome shotgun (WGS) entry which is preliminary data.</text>
</comment>
<dbReference type="Pfam" id="PF00488">
    <property type="entry name" value="MutS_V"/>
    <property type="match status" value="1"/>
</dbReference>
<keyword evidence="1" id="KW-0547">Nucleotide-binding</keyword>
<proteinExistence type="predicted"/>
<dbReference type="GO" id="GO:0045910">
    <property type="term" value="P:negative regulation of DNA recombination"/>
    <property type="evidence" value="ECO:0007669"/>
    <property type="project" value="InterPro"/>
</dbReference>
<dbReference type="InterPro" id="IPR036187">
    <property type="entry name" value="DNA_mismatch_repair_MutS_sf"/>
</dbReference>
<dbReference type="InterPro" id="IPR027417">
    <property type="entry name" value="P-loop_NTPase"/>
</dbReference>
<dbReference type="PANTHER" id="PTHR48466">
    <property type="entry name" value="OS10G0509000 PROTEIN-RELATED"/>
    <property type="match status" value="1"/>
</dbReference>
<dbReference type="GO" id="GO:0005524">
    <property type="term" value="F:ATP binding"/>
    <property type="evidence" value="ECO:0007669"/>
    <property type="project" value="UniProtKB-KW"/>
</dbReference>
<evidence type="ECO:0000313" key="8">
    <source>
        <dbReference type="Proteomes" id="UP000439965"/>
    </source>
</evidence>
<evidence type="ECO:0000256" key="2">
    <source>
        <dbReference type="ARBA" id="ARBA00022759"/>
    </source>
</evidence>
<feature type="region of interest" description="Disordered" evidence="5">
    <location>
        <begin position="637"/>
        <end position="664"/>
    </location>
</feature>
<evidence type="ECO:0000256" key="1">
    <source>
        <dbReference type="ARBA" id="ARBA00022741"/>
    </source>
</evidence>
<feature type="domain" description="DNA mismatch repair proteins mutS family" evidence="6">
    <location>
        <begin position="432"/>
        <end position="448"/>
    </location>
</feature>
<protein>
    <submittedName>
        <fullName evidence="7">Endonuclease MutS2</fullName>
    </submittedName>
</protein>
<evidence type="ECO:0000256" key="3">
    <source>
        <dbReference type="ARBA" id="ARBA00022840"/>
    </source>
</evidence>
<keyword evidence="3" id="KW-0067">ATP-binding</keyword>
<dbReference type="AlphaFoldDB" id="A0A6I4XKG2"/>
<dbReference type="SMART" id="SM00534">
    <property type="entry name" value="MUTSac"/>
    <property type="match status" value="1"/>
</dbReference>
<name>A0A6I4XKG2_ENTGA</name>
<evidence type="ECO:0000259" key="6">
    <source>
        <dbReference type="PROSITE" id="PS00486"/>
    </source>
</evidence>
<dbReference type="PANTHER" id="PTHR48466:SF2">
    <property type="entry name" value="OS10G0509000 PROTEIN"/>
    <property type="match status" value="1"/>
</dbReference>
<dbReference type="InterPro" id="IPR045076">
    <property type="entry name" value="MutS"/>
</dbReference>
<dbReference type="GO" id="GO:0030983">
    <property type="term" value="F:mismatched DNA binding"/>
    <property type="evidence" value="ECO:0007669"/>
    <property type="project" value="InterPro"/>
</dbReference>
<dbReference type="SUPFAM" id="SSF48334">
    <property type="entry name" value="DNA repair protein MutS, domain III"/>
    <property type="match status" value="1"/>
</dbReference>
<dbReference type="SUPFAM" id="SSF52540">
    <property type="entry name" value="P-loop containing nucleoside triphosphate hydrolases"/>
    <property type="match status" value="1"/>
</dbReference>
<dbReference type="EMBL" id="WVTI01000007">
    <property type="protein sequence ID" value="MXS26369.1"/>
    <property type="molecule type" value="Genomic_DNA"/>
</dbReference>
<keyword evidence="2 7" id="KW-0540">Nuclease</keyword>
<keyword evidence="2 7" id="KW-0255">Endonuclease</keyword>
<dbReference type="GO" id="GO:0140664">
    <property type="term" value="F:ATP-dependent DNA damage sensor activity"/>
    <property type="evidence" value="ECO:0007669"/>
    <property type="project" value="InterPro"/>
</dbReference>
<reference evidence="7 8" key="1">
    <citation type="submission" date="2019-04" db="EMBL/GenBank/DDBJ databases">
        <title>Step-wise assembly of the neonatal virome modulated by breast feeding.</title>
        <authorList>
            <person name="Liang G."/>
            <person name="Bushman F."/>
        </authorList>
    </citation>
    <scope>NUCLEOTIDE SEQUENCE [LARGE SCALE GENOMIC DNA]</scope>
    <source>
        <strain evidence="7 8">E3404</strain>
    </source>
</reference>
<dbReference type="SMART" id="SM00533">
    <property type="entry name" value="MUTSd"/>
    <property type="match status" value="1"/>
</dbReference>
<sequence>MIKTGDGELSPFLYTFFERGGETFHGHKKGPHMNIPQETEFDTIKTTVSQRILSDYGKQRFAEQQPASSIHSARKRLAETKEAMALLGSGQQVPFMGLSDILHHTTKIEKGLILEPRELIDYGDFLRSFRLIRQMFEKNQWQTPRLTGYAQGLTDFSDTAQTIFDKIRNGRIDTDASRELRKIRGQIAKHEAELKKVFSKFLQDPRLLQDARIIQKNDRYTLPVRSEFQHQIKGQIIERSNKRATVFIEPEAAIRLNDRLIMAKAEETAEEYQILAGLTGLLAENLTEIFTCLDVLVELDIIFARAKYCREIHGVPLEINEAEVIDLQEVRHPLLGAAAVPLSLQLGYDARCLVITGPNAGGKTVVLKTVALVCVMAHYGLFPSHAGGSQVPFLKNLWMDIGDQQSLANALSTFSGHMNNIAQIVKHASRQSIVLLDEIGSGTEPNEGAALAIAIMEAIYHSGALLIATTHYGEIKQFAIDHQDFHTAAMAFDPETLTPKYRLLSDAVGTSNAFWIAEKMSVSKEIVAKAQRYLETKQYPTEKAVFKGIQKERQQVSVATLKKGDRISYTETNQTGLFYAYLESNQAQILLDESLVIVPTRRVKLLMSREELYPAGYDLESLFHSFAERKFNRDIDRGSKKAQKKLRKQAQERQAFAKGDGAQT</sequence>
<evidence type="ECO:0000256" key="5">
    <source>
        <dbReference type="SAM" id="MobiDB-lite"/>
    </source>
</evidence>